<feature type="region of interest" description="Disordered" evidence="1">
    <location>
        <begin position="152"/>
        <end position="174"/>
    </location>
</feature>
<dbReference type="Proteomes" id="UP000750711">
    <property type="component" value="Unassembled WGS sequence"/>
</dbReference>
<keyword evidence="4" id="KW-1185">Reference proteome</keyword>
<evidence type="ECO:0000256" key="2">
    <source>
        <dbReference type="SAM" id="Phobius"/>
    </source>
</evidence>
<evidence type="ECO:0000256" key="1">
    <source>
        <dbReference type="SAM" id="MobiDB-lite"/>
    </source>
</evidence>
<evidence type="ECO:0000313" key="3">
    <source>
        <dbReference type="EMBL" id="KAH0562243.1"/>
    </source>
</evidence>
<sequence>MRQYVFITKTESGGGYWRLVFNRMLFATILANILVGLVVWARGSATMGVCVIPLPFLLGGFKFYCRRTYDDQIHYYTRGVGSKDSEDPALPIKHSGRNDKLTTRFGHPALFKPLMVPMVHAKAQRVLAQIYKGRLESSGVSAGSGFADIQLDSMSQSHPGKTSHGSTPAPAPFEVVPENQLDFSYYKNREEFGDGRGAGDIYGRPGTPRSFIPGHPAYGGTPGSSRSSSPAPATYTSGGRAIPQRLDTDGHMYPSNYHPPGPRPESPYRAHSERSFPAAGPYTHQNDSDSQVGLLGAAGMPAVAGSAPPGRPDETSYDYFRGRR</sequence>
<name>A0A9P8LDN2_9PEZI</name>
<feature type="transmembrane region" description="Helical" evidence="2">
    <location>
        <begin position="46"/>
        <end position="65"/>
    </location>
</feature>
<dbReference type="AlphaFoldDB" id="A0A9P8LDN2"/>
<accession>A0A9P8LDN2</accession>
<dbReference type="EMBL" id="JAGHQM010000384">
    <property type="protein sequence ID" value="KAH0562243.1"/>
    <property type="molecule type" value="Genomic_DNA"/>
</dbReference>
<feature type="compositionally biased region" description="Low complexity" evidence="1">
    <location>
        <begin position="223"/>
        <end position="238"/>
    </location>
</feature>
<feature type="region of interest" description="Disordered" evidence="1">
    <location>
        <begin position="194"/>
        <end position="324"/>
    </location>
</feature>
<organism evidence="3 4">
    <name type="scientific">Trichoglossum hirsutum</name>
    <dbReference type="NCBI Taxonomy" id="265104"/>
    <lineage>
        <taxon>Eukaryota</taxon>
        <taxon>Fungi</taxon>
        <taxon>Dikarya</taxon>
        <taxon>Ascomycota</taxon>
        <taxon>Pezizomycotina</taxon>
        <taxon>Geoglossomycetes</taxon>
        <taxon>Geoglossales</taxon>
        <taxon>Geoglossaceae</taxon>
        <taxon>Trichoglossum</taxon>
    </lineage>
</organism>
<gene>
    <name evidence="3" type="ORF">GP486_003066</name>
</gene>
<feature type="compositionally biased region" description="Polar residues" evidence="1">
    <location>
        <begin position="152"/>
        <end position="166"/>
    </location>
</feature>
<comment type="caution">
    <text evidence="3">The sequence shown here is derived from an EMBL/GenBank/DDBJ whole genome shotgun (WGS) entry which is preliminary data.</text>
</comment>
<keyword evidence="2" id="KW-0472">Membrane</keyword>
<evidence type="ECO:0000313" key="4">
    <source>
        <dbReference type="Proteomes" id="UP000750711"/>
    </source>
</evidence>
<keyword evidence="2" id="KW-1133">Transmembrane helix</keyword>
<keyword evidence="2" id="KW-0812">Transmembrane</keyword>
<reference evidence="3" key="1">
    <citation type="submission" date="2021-03" db="EMBL/GenBank/DDBJ databases">
        <title>Comparative genomics and phylogenomic investigation of the class Geoglossomycetes provide insights into ecological specialization and systematics.</title>
        <authorList>
            <person name="Melie T."/>
            <person name="Pirro S."/>
            <person name="Miller A.N."/>
            <person name="Quandt A."/>
        </authorList>
    </citation>
    <scope>NUCLEOTIDE SEQUENCE</scope>
    <source>
        <strain evidence="3">CAQ_001_2017</strain>
    </source>
</reference>
<feature type="transmembrane region" description="Helical" evidence="2">
    <location>
        <begin position="20"/>
        <end position="40"/>
    </location>
</feature>
<protein>
    <submittedName>
        <fullName evidence="3">Uncharacterized protein</fullName>
    </submittedName>
</protein>
<proteinExistence type="predicted"/>